<evidence type="ECO:0000313" key="2">
    <source>
        <dbReference type="Proteomes" id="UP000032046"/>
    </source>
</evidence>
<reference evidence="1 2" key="1">
    <citation type="submission" date="2015-01" db="EMBL/GenBank/DDBJ databases">
        <title>Comparative genomics of non-oral Prevotella species.</title>
        <authorList>
            <person name="Accetto T."/>
            <person name="Nograsek B."/>
            <person name="Avgustin G."/>
        </authorList>
    </citation>
    <scope>NUCLEOTIDE SEQUENCE [LARGE SCALE GENOMIC DNA]</scope>
    <source>
        <strain evidence="1 2">P5-119</strain>
    </source>
</reference>
<keyword evidence="2" id="KW-1185">Reference proteome</keyword>
<name>A0A0D0HBY5_9BACT</name>
<dbReference type="AlphaFoldDB" id="A0A0D0HBY5"/>
<dbReference type="EMBL" id="JXQK01000061">
    <property type="protein sequence ID" value="KIP61858.1"/>
    <property type="molecule type" value="Genomic_DNA"/>
</dbReference>
<sequence length="67" mass="7882">MSRRVFTRRIASNGVSLDGKELGRYVVELRDDEVIDYYPLLSELPFTEWIPTSVKLVREKGRIIWLV</sequence>
<evidence type="ECO:0000313" key="1">
    <source>
        <dbReference type="EMBL" id="KIP61858.1"/>
    </source>
</evidence>
<accession>A0A0D0HBY5</accession>
<protein>
    <submittedName>
        <fullName evidence="1">Uncharacterized protein</fullName>
    </submittedName>
</protein>
<organism evidence="1 2">
    <name type="scientific">Prevotella pectinovora</name>
    <dbReference type="NCBI Taxonomy" id="1602169"/>
    <lineage>
        <taxon>Bacteria</taxon>
        <taxon>Pseudomonadati</taxon>
        <taxon>Bacteroidota</taxon>
        <taxon>Bacteroidia</taxon>
        <taxon>Bacteroidales</taxon>
        <taxon>Prevotellaceae</taxon>
        <taxon>Prevotella</taxon>
    </lineage>
</organism>
<proteinExistence type="predicted"/>
<comment type="caution">
    <text evidence="1">The sequence shown here is derived from an EMBL/GenBank/DDBJ whole genome shotgun (WGS) entry which is preliminary data.</text>
</comment>
<dbReference type="Proteomes" id="UP000032046">
    <property type="component" value="Unassembled WGS sequence"/>
</dbReference>
<gene>
    <name evidence="1" type="ORF">ST44_07985</name>
</gene>